<proteinExistence type="predicted"/>
<sequence length="353" mass="39597">MNGTNLSRASTLTKLDEFCSRYQLDYREALAQAGLPQDTLTQPDNLIPYSRMAQLLEICARESGNPLFGLEYGAFQGTAVFGRLLYLFKNANTVGGSLSELTHYYHLHSSAAEVATSVEEGMAVLTYEPALEDGVPSRQIVELAIGVGKSLMKMLMGSCWKPSGVHFRHGAGSPAHTYARILGVTPQFNSTSNGWVFDAQLLNLPLSDSDPELHALIREHLEKMDALTVRELPDYVRRLMRSFLPNGQATIELIADYMMLSPRSLQRYLAQENTSFQKLLNETRQSMAERYLKESTISLTQLSGILGYSDLAAFSRAFQRWYGASPRQWRKERGIGARPRLLPPRRRTPAWLT</sequence>
<dbReference type="RefSeq" id="WP_206557616.1">
    <property type="nucleotide sequence ID" value="NZ_JAFKDB010000015.1"/>
</dbReference>
<keyword evidence="3" id="KW-0804">Transcription</keyword>
<evidence type="ECO:0000256" key="1">
    <source>
        <dbReference type="ARBA" id="ARBA00023015"/>
    </source>
</evidence>
<keyword evidence="1" id="KW-0805">Transcription regulation</keyword>
<feature type="domain" description="HTH araC/xylS-type" evidence="4">
    <location>
        <begin position="234"/>
        <end position="332"/>
    </location>
</feature>
<name>A0ABS3BGK2_9GAMM</name>
<evidence type="ECO:0000313" key="5">
    <source>
        <dbReference type="EMBL" id="MBN7770440.1"/>
    </source>
</evidence>
<keyword evidence="6" id="KW-1185">Reference proteome</keyword>
<evidence type="ECO:0000313" key="6">
    <source>
        <dbReference type="Proteomes" id="UP000664344"/>
    </source>
</evidence>
<reference evidence="5 6" key="1">
    <citation type="submission" date="2021-02" db="EMBL/GenBank/DDBJ databases">
        <title>PHA producing bacteria isolated from coastal sediment in Guangdong, Shenzhen.</title>
        <authorList>
            <person name="Zheng W."/>
            <person name="Yu S."/>
            <person name="Huang Y."/>
        </authorList>
    </citation>
    <scope>NUCLEOTIDE SEQUENCE [LARGE SCALE GENOMIC DNA]</scope>
    <source>
        <strain evidence="5 6">TN21-5</strain>
    </source>
</reference>
<gene>
    <name evidence="5" type="ORF">JYP53_11065</name>
</gene>
<evidence type="ECO:0000259" key="4">
    <source>
        <dbReference type="PROSITE" id="PS01124"/>
    </source>
</evidence>
<dbReference type="SMART" id="SM00342">
    <property type="entry name" value="HTH_ARAC"/>
    <property type="match status" value="1"/>
</dbReference>
<dbReference type="Pfam" id="PF12625">
    <property type="entry name" value="Arabinose_bd"/>
    <property type="match status" value="1"/>
</dbReference>
<keyword evidence="2" id="KW-0238">DNA-binding</keyword>
<dbReference type="EMBL" id="JAFKDB010000015">
    <property type="protein sequence ID" value="MBN7770440.1"/>
    <property type="molecule type" value="Genomic_DNA"/>
</dbReference>
<evidence type="ECO:0000256" key="3">
    <source>
        <dbReference type="ARBA" id="ARBA00023163"/>
    </source>
</evidence>
<dbReference type="Proteomes" id="UP000664344">
    <property type="component" value="Unassembled WGS sequence"/>
</dbReference>
<evidence type="ECO:0000256" key="2">
    <source>
        <dbReference type="ARBA" id="ARBA00023125"/>
    </source>
</evidence>
<dbReference type="Gene3D" id="1.10.10.60">
    <property type="entry name" value="Homeodomain-like"/>
    <property type="match status" value="1"/>
</dbReference>
<organism evidence="5 6">
    <name type="scientific">Marinobacter daepoensis</name>
    <dbReference type="NCBI Taxonomy" id="262077"/>
    <lineage>
        <taxon>Bacteria</taxon>
        <taxon>Pseudomonadati</taxon>
        <taxon>Pseudomonadota</taxon>
        <taxon>Gammaproteobacteria</taxon>
        <taxon>Pseudomonadales</taxon>
        <taxon>Marinobacteraceae</taxon>
        <taxon>Marinobacter</taxon>
    </lineage>
</organism>
<dbReference type="PANTHER" id="PTHR47894:SF4">
    <property type="entry name" value="HTH-TYPE TRANSCRIPTIONAL REGULATOR GADX"/>
    <property type="match status" value="1"/>
</dbReference>
<dbReference type="InterPro" id="IPR032687">
    <property type="entry name" value="AraC-type_N"/>
</dbReference>
<comment type="caution">
    <text evidence="5">The sequence shown here is derived from an EMBL/GenBank/DDBJ whole genome shotgun (WGS) entry which is preliminary data.</text>
</comment>
<accession>A0ABS3BGK2</accession>
<protein>
    <submittedName>
        <fullName evidence="5">AraC family transcriptional regulator</fullName>
    </submittedName>
</protein>
<dbReference type="SUPFAM" id="SSF46689">
    <property type="entry name" value="Homeodomain-like"/>
    <property type="match status" value="1"/>
</dbReference>
<dbReference type="InterPro" id="IPR009057">
    <property type="entry name" value="Homeodomain-like_sf"/>
</dbReference>
<dbReference type="PROSITE" id="PS01124">
    <property type="entry name" value="HTH_ARAC_FAMILY_2"/>
    <property type="match status" value="1"/>
</dbReference>
<dbReference type="PANTHER" id="PTHR47894">
    <property type="entry name" value="HTH-TYPE TRANSCRIPTIONAL REGULATOR GADX"/>
    <property type="match status" value="1"/>
</dbReference>
<dbReference type="Pfam" id="PF12833">
    <property type="entry name" value="HTH_18"/>
    <property type="match status" value="1"/>
</dbReference>
<dbReference type="InterPro" id="IPR018060">
    <property type="entry name" value="HTH_AraC"/>
</dbReference>